<evidence type="ECO:0000256" key="7">
    <source>
        <dbReference type="ARBA" id="ARBA00022989"/>
    </source>
</evidence>
<keyword evidence="5 9" id="KW-0997">Cell inner membrane</keyword>
<comment type="similarity">
    <text evidence="2 9">Belongs to the membrane fusion protein (MFP) (TC 8.A.1) family.</text>
</comment>
<proteinExistence type="inferred from homology"/>
<feature type="coiled-coil region" evidence="10">
    <location>
        <begin position="181"/>
        <end position="208"/>
    </location>
</feature>
<keyword evidence="14" id="KW-1185">Reference proteome</keyword>
<evidence type="ECO:0000256" key="9">
    <source>
        <dbReference type="RuleBase" id="RU365093"/>
    </source>
</evidence>
<accession>A0ABU3VLQ9</accession>
<dbReference type="InterPro" id="IPR058982">
    <property type="entry name" value="Beta-barrel_AprE"/>
</dbReference>
<dbReference type="InterPro" id="IPR050739">
    <property type="entry name" value="MFP"/>
</dbReference>
<evidence type="ECO:0000256" key="3">
    <source>
        <dbReference type="ARBA" id="ARBA00022448"/>
    </source>
</evidence>
<dbReference type="InterPro" id="IPR058781">
    <property type="entry name" value="HH_AprE-like"/>
</dbReference>
<protein>
    <recommendedName>
        <fullName evidence="9">Membrane fusion protein (MFP) family protein</fullName>
    </recommendedName>
</protein>
<feature type="domain" description="AprE-like beta-barrel" evidence="12">
    <location>
        <begin position="346"/>
        <end position="434"/>
    </location>
</feature>
<comment type="subcellular location">
    <subcellularLocation>
        <location evidence="1 9">Cell inner membrane</location>
        <topology evidence="1 9">Single-pass membrane protein</topology>
    </subcellularLocation>
</comment>
<reference evidence="14" key="1">
    <citation type="submission" date="2023-05" db="EMBL/GenBank/DDBJ databases">
        <title>Sedimentitalea sp. nov. JM2-8.</title>
        <authorList>
            <person name="Huang J."/>
        </authorList>
    </citation>
    <scope>NUCLEOTIDE SEQUENCE [LARGE SCALE GENOMIC DNA]</scope>
    <source>
        <strain evidence="14">KHS03</strain>
    </source>
</reference>
<comment type="caution">
    <text evidence="13">The sequence shown here is derived from an EMBL/GenBank/DDBJ whole genome shotgun (WGS) entry which is preliminary data.</text>
</comment>
<evidence type="ECO:0000256" key="10">
    <source>
        <dbReference type="SAM" id="Coils"/>
    </source>
</evidence>
<dbReference type="Gene3D" id="2.40.30.170">
    <property type="match status" value="1"/>
</dbReference>
<gene>
    <name evidence="13" type="ORF">QO231_25250</name>
</gene>
<keyword evidence="4 9" id="KW-1003">Cell membrane</keyword>
<evidence type="ECO:0000259" key="11">
    <source>
        <dbReference type="Pfam" id="PF25994"/>
    </source>
</evidence>
<dbReference type="RefSeq" id="WP_316782842.1">
    <property type="nucleotide sequence ID" value="NZ_JASMWN010000048.1"/>
</dbReference>
<evidence type="ECO:0000256" key="4">
    <source>
        <dbReference type="ARBA" id="ARBA00022475"/>
    </source>
</evidence>
<dbReference type="InterPro" id="IPR010129">
    <property type="entry name" value="T1SS_HlyD"/>
</dbReference>
<dbReference type="PANTHER" id="PTHR30386:SF17">
    <property type="entry name" value="ALKALINE PROTEASE SECRETION PROTEIN APRE"/>
    <property type="match status" value="1"/>
</dbReference>
<keyword evidence="7 9" id="KW-1133">Transmembrane helix</keyword>
<evidence type="ECO:0000256" key="1">
    <source>
        <dbReference type="ARBA" id="ARBA00004377"/>
    </source>
</evidence>
<evidence type="ECO:0000313" key="13">
    <source>
        <dbReference type="EMBL" id="MDU9007127.1"/>
    </source>
</evidence>
<keyword evidence="3 9" id="KW-0813">Transport</keyword>
<evidence type="ECO:0000313" key="14">
    <source>
        <dbReference type="Proteomes" id="UP001255416"/>
    </source>
</evidence>
<dbReference type="PRINTS" id="PR01490">
    <property type="entry name" value="RTXTOXIND"/>
</dbReference>
<organism evidence="13 14">
    <name type="scientific">Sedimentitalea todarodis</name>
    <dbReference type="NCBI Taxonomy" id="1631240"/>
    <lineage>
        <taxon>Bacteria</taxon>
        <taxon>Pseudomonadati</taxon>
        <taxon>Pseudomonadota</taxon>
        <taxon>Alphaproteobacteria</taxon>
        <taxon>Rhodobacterales</taxon>
        <taxon>Paracoccaceae</taxon>
        <taxon>Sedimentitalea</taxon>
    </lineage>
</organism>
<dbReference type="Pfam" id="PF26002">
    <property type="entry name" value="Beta-barrel_AprE"/>
    <property type="match status" value="1"/>
</dbReference>
<sequence length="458" mass="50700">MSTSITPRRTTDPSLPDRLFDAAPQVAAPPTRIGFLVLTLVLMCAGFWGGLGMWAATAPLKSAVIAIGSFRVDGNLPSVQHLEGGLIRKVRVAEGEQVRKGQVLVELETVMSTAQDRILLNQLVNALAQDSRLAAEFAEADAITYSDELALMVENYPPFRELAQTQHELFRSNSDLWHGQAAILEERVDELRQQLNGQITRKETIEKRLDIVETDLADIQGLFDKGLVTKTRYTARRENQIALEGDLGMVASQIEGVRQRISETKERILQIRRERAMRISSERQAVKQQIFDIRQRLVANEDVRERSLVRAPVTGRVIGLKVAAPGEVVLQGQEILRIVPKDAVYLAEGRVRPSDVEEVKEGLEARVRLTAYNFRTTPPVEGFVSHVSADSMTDPNSGLQYYLVKVQVSEDALEALPDVELQAGMPAQIMITTGEQTVADYVLGPLMAGAETALRESN</sequence>
<evidence type="ECO:0000256" key="5">
    <source>
        <dbReference type="ARBA" id="ARBA00022519"/>
    </source>
</evidence>
<dbReference type="NCBIfam" id="TIGR01843">
    <property type="entry name" value="type_I_hlyD"/>
    <property type="match status" value="1"/>
</dbReference>
<name>A0ABU3VLQ9_9RHOB</name>
<dbReference type="Pfam" id="PF25994">
    <property type="entry name" value="HH_AprE"/>
    <property type="match status" value="1"/>
</dbReference>
<feature type="transmembrane region" description="Helical" evidence="9">
    <location>
        <begin position="33"/>
        <end position="56"/>
    </location>
</feature>
<keyword evidence="8 9" id="KW-0472">Membrane</keyword>
<keyword evidence="6 9" id="KW-0812">Transmembrane</keyword>
<dbReference type="Proteomes" id="UP001255416">
    <property type="component" value="Unassembled WGS sequence"/>
</dbReference>
<dbReference type="Gene3D" id="2.40.50.100">
    <property type="match status" value="1"/>
</dbReference>
<evidence type="ECO:0000259" key="12">
    <source>
        <dbReference type="Pfam" id="PF26002"/>
    </source>
</evidence>
<dbReference type="EMBL" id="JASMWN010000048">
    <property type="protein sequence ID" value="MDU9007127.1"/>
    <property type="molecule type" value="Genomic_DNA"/>
</dbReference>
<keyword evidence="10" id="KW-0175">Coiled coil</keyword>
<evidence type="ECO:0000256" key="6">
    <source>
        <dbReference type="ARBA" id="ARBA00022692"/>
    </source>
</evidence>
<feature type="domain" description="AprE-like long alpha-helical hairpin" evidence="11">
    <location>
        <begin position="114"/>
        <end position="303"/>
    </location>
</feature>
<dbReference type="PANTHER" id="PTHR30386">
    <property type="entry name" value="MEMBRANE FUSION SUBUNIT OF EMRAB-TOLC MULTIDRUG EFFLUX PUMP"/>
    <property type="match status" value="1"/>
</dbReference>
<evidence type="ECO:0000256" key="2">
    <source>
        <dbReference type="ARBA" id="ARBA00009477"/>
    </source>
</evidence>
<evidence type="ECO:0000256" key="8">
    <source>
        <dbReference type="ARBA" id="ARBA00023136"/>
    </source>
</evidence>